<sequence length="147" mass="17168">MKGLIIEDDPNKAKKVIGFIEGNFPNINMKLKISYQSGLKEIFQNQFDFILLDMSLPTYDQNTSSSSGKPRNFGGRDILKEMKRYKKVSEVKILTQYNEFDGGSISINELHTQLESKYFEIYRGYIIYNSKRTEWQNELNDFLKSLV</sequence>
<dbReference type="Proteomes" id="UP000196102">
    <property type="component" value="Unassembled WGS sequence"/>
</dbReference>
<evidence type="ECO:0000313" key="2">
    <source>
        <dbReference type="Proteomes" id="UP000196102"/>
    </source>
</evidence>
<dbReference type="InterPro" id="IPR011006">
    <property type="entry name" value="CheY-like_superfamily"/>
</dbReference>
<dbReference type="EMBL" id="MAAX01000101">
    <property type="protein sequence ID" value="OUS15801.1"/>
    <property type="molecule type" value="Genomic_DNA"/>
</dbReference>
<accession>A0A1Z8AZP8</accession>
<evidence type="ECO:0008006" key="3">
    <source>
        <dbReference type="Google" id="ProtNLM"/>
    </source>
</evidence>
<dbReference type="AlphaFoldDB" id="A0A1Z8AZP8"/>
<name>A0A1Z8AZP8_9FLAO</name>
<proteinExistence type="predicted"/>
<comment type="caution">
    <text evidence="1">The sequence shown here is derived from an EMBL/GenBank/DDBJ whole genome shotgun (WGS) entry which is preliminary data.</text>
</comment>
<dbReference type="RefSeq" id="WP_303686543.1">
    <property type="nucleotide sequence ID" value="NZ_CAJXYO010000005.1"/>
</dbReference>
<reference evidence="2" key="1">
    <citation type="journal article" date="2017" name="Proc. Natl. Acad. Sci. U.S.A.">
        <title>Simulation of Deepwater Horizon oil plume reveals substrate specialization within a complex community of hydrocarbon-degraders.</title>
        <authorList>
            <person name="Hu P."/>
            <person name="Dubinsky E.A."/>
            <person name="Probst A.J."/>
            <person name="Wang J."/>
            <person name="Sieber C.M.K."/>
            <person name="Tom L.M."/>
            <person name="Gardinali P."/>
            <person name="Banfield J.F."/>
            <person name="Atlas R.M."/>
            <person name="Andersen G.L."/>
        </authorList>
    </citation>
    <scope>NUCLEOTIDE SEQUENCE [LARGE SCALE GENOMIC DNA]</scope>
</reference>
<protein>
    <recommendedName>
        <fullName evidence="3">Response regulatory domain-containing protein</fullName>
    </recommendedName>
</protein>
<dbReference type="SUPFAM" id="SSF52172">
    <property type="entry name" value="CheY-like"/>
    <property type="match status" value="1"/>
</dbReference>
<evidence type="ECO:0000313" key="1">
    <source>
        <dbReference type="EMBL" id="OUS15801.1"/>
    </source>
</evidence>
<dbReference type="Gene3D" id="3.40.50.2300">
    <property type="match status" value="1"/>
</dbReference>
<gene>
    <name evidence="1" type="ORF">A9Q93_06240</name>
</gene>
<organism evidence="1 2">
    <name type="scientific">Nonlabens dokdonensis</name>
    <dbReference type="NCBI Taxonomy" id="328515"/>
    <lineage>
        <taxon>Bacteria</taxon>
        <taxon>Pseudomonadati</taxon>
        <taxon>Bacteroidota</taxon>
        <taxon>Flavobacteriia</taxon>
        <taxon>Flavobacteriales</taxon>
        <taxon>Flavobacteriaceae</taxon>
        <taxon>Nonlabens</taxon>
    </lineage>
</organism>